<dbReference type="AlphaFoldDB" id="A0A1U7V4Y0"/>
<feature type="coiled-coil region" evidence="1">
    <location>
        <begin position="263"/>
        <end position="290"/>
    </location>
</feature>
<dbReference type="RefSeq" id="XP_009763252.1">
    <property type="nucleotide sequence ID" value="XM_009764950.1"/>
</dbReference>
<reference evidence="3" key="1">
    <citation type="journal article" date="2013" name="Genome Biol.">
        <title>Reference genomes and transcriptomes of Nicotiana sylvestris and Nicotiana tomentosiformis.</title>
        <authorList>
            <person name="Sierro N."/>
            <person name="Battey J.N."/>
            <person name="Ouadi S."/>
            <person name="Bovet L."/>
            <person name="Goepfert S."/>
            <person name="Bakaher N."/>
            <person name="Peitsch M.C."/>
            <person name="Ivanov N.V."/>
        </authorList>
    </citation>
    <scope>NUCLEOTIDE SEQUENCE [LARGE SCALE GENOMIC DNA]</scope>
</reference>
<gene>
    <name evidence="4" type="primary">LOC104215197</name>
</gene>
<protein>
    <submittedName>
        <fullName evidence="4">Uncharacterized protein LOC104215197</fullName>
    </submittedName>
</protein>
<reference evidence="4" key="2">
    <citation type="submission" date="2025-08" db="UniProtKB">
        <authorList>
            <consortium name="RefSeq"/>
        </authorList>
    </citation>
    <scope>IDENTIFICATION</scope>
    <source>
        <tissue evidence="4">Leaf</tissue>
    </source>
</reference>
<feature type="region of interest" description="Disordered" evidence="2">
    <location>
        <begin position="98"/>
        <end position="124"/>
    </location>
</feature>
<dbReference type="PANTHER" id="PTHR48302">
    <property type="entry name" value="ULP1 PROTEASE FAMILY, C-TERMINAL CATALYTIC DOMAIN CONTAINING PROTEIN"/>
    <property type="match status" value="1"/>
</dbReference>
<feature type="region of interest" description="Disordered" evidence="2">
    <location>
        <begin position="235"/>
        <end position="263"/>
    </location>
</feature>
<evidence type="ECO:0000313" key="4">
    <source>
        <dbReference type="RefSeq" id="XP_009763252.1"/>
    </source>
</evidence>
<sequence>MKNIKSPKQIPKKSTVGDIPSFDLGVLTPKSPQKQVKSTHAMEPTTHSSSPRQIRAEMRTKQMHDVDAGGSSIPGGKQLKRKGKEVCVDDDFAQDVPKIPTVKKPKLSPASSKQKTKKQSKKLPKLVQKKNLVKVMESVRHRLNPRVHSYLIRRCSLALQVWLYECFSTVSTELATRCSDSIPRILRWSATKGQIWLTAFEEKMIKPEWIKFTSTTESGEKIGVLTLPNKIDYEDEQGAPSSEVPNADSPTLEPKHTDCQEDKESVAKKLRKLEKGIEQVDRKLEDFRKAVFEELHDLRVFIDDYVKSVLNLINMRYDVDETKFAGSSTKNNDQQQGVNNQQFQFNIGDQVHASTSNTAAVCLEHVPAHVDLYSEFQEAAEVKQADIEDINTQSPIHRVTVAAQIEQVIEKQINEGEDTQHVDEVVSEGSDIDKKGVTLYDFELPDNLTQLVKYGEPIPDESTPIHPGRTKQPGKHARSPFIPLYSSGGSNSIGPKFFYLKHPFTTLIGENVDSDVLDKFNKWLYHRSDKVSKGGGRLPFP</sequence>
<feature type="compositionally biased region" description="Basic and acidic residues" evidence="2">
    <location>
        <begin position="253"/>
        <end position="263"/>
    </location>
</feature>
<evidence type="ECO:0000313" key="3">
    <source>
        <dbReference type="Proteomes" id="UP000189701"/>
    </source>
</evidence>
<accession>A0A1U7V4Y0</accession>
<keyword evidence="3" id="KW-1185">Reference proteome</keyword>
<organism evidence="3 4">
    <name type="scientific">Nicotiana sylvestris</name>
    <name type="common">Wood tobacco</name>
    <name type="synonym">South American tobacco</name>
    <dbReference type="NCBI Taxonomy" id="4096"/>
    <lineage>
        <taxon>Eukaryota</taxon>
        <taxon>Viridiplantae</taxon>
        <taxon>Streptophyta</taxon>
        <taxon>Embryophyta</taxon>
        <taxon>Tracheophyta</taxon>
        <taxon>Spermatophyta</taxon>
        <taxon>Magnoliopsida</taxon>
        <taxon>eudicotyledons</taxon>
        <taxon>Gunneridae</taxon>
        <taxon>Pentapetalae</taxon>
        <taxon>asterids</taxon>
        <taxon>lamiids</taxon>
        <taxon>Solanales</taxon>
        <taxon>Solanaceae</taxon>
        <taxon>Nicotianoideae</taxon>
        <taxon>Nicotianeae</taxon>
        <taxon>Nicotiana</taxon>
    </lineage>
</organism>
<evidence type="ECO:0000256" key="2">
    <source>
        <dbReference type="SAM" id="MobiDB-lite"/>
    </source>
</evidence>
<feature type="region of interest" description="Disordered" evidence="2">
    <location>
        <begin position="1"/>
        <end position="80"/>
    </location>
</feature>
<feature type="compositionally biased region" description="Basic and acidic residues" evidence="2">
    <location>
        <begin position="54"/>
        <end position="67"/>
    </location>
</feature>
<feature type="region of interest" description="Disordered" evidence="2">
    <location>
        <begin position="457"/>
        <end position="478"/>
    </location>
</feature>
<evidence type="ECO:0000256" key="1">
    <source>
        <dbReference type="SAM" id="Coils"/>
    </source>
</evidence>
<dbReference type="PANTHER" id="PTHR48302:SF4">
    <property type="entry name" value="DUF1985 DOMAIN-CONTAINING PROTEIN"/>
    <property type="match status" value="1"/>
</dbReference>
<keyword evidence="1" id="KW-0175">Coiled coil</keyword>
<name>A0A1U7V4Y0_NICSY</name>
<dbReference type="Proteomes" id="UP000189701">
    <property type="component" value="Unplaced"/>
</dbReference>
<dbReference type="OrthoDB" id="10401505at2759"/>
<feature type="compositionally biased region" description="Basic residues" evidence="2">
    <location>
        <begin position="468"/>
        <end position="478"/>
    </location>
</feature>
<proteinExistence type="predicted"/>
<feature type="compositionally biased region" description="Basic residues" evidence="2">
    <location>
        <begin position="114"/>
        <end position="124"/>
    </location>
</feature>